<dbReference type="EMBL" id="MFJD01000012">
    <property type="protein sequence ID" value="OGG01604.1"/>
    <property type="molecule type" value="Genomic_DNA"/>
</dbReference>
<sequence length="138" mass="15752">MTITICGSMQFHGEMRRLKKDLEAAGHTVFVPKGIDLMDTAGYVVPQEDDLRIAHKIEHDFIREHFRRIEKCDAILVANYAKKGIPDYIGGNTFLEMGLAFWLGKKIYLLNPVPDMEYRTEMHAMQPVVIDGDLSKIT</sequence>
<evidence type="ECO:0000313" key="1">
    <source>
        <dbReference type="EMBL" id="OGG01604.1"/>
    </source>
</evidence>
<dbReference type="AlphaFoldDB" id="A0A1F5YND1"/>
<evidence type="ECO:0000313" key="2">
    <source>
        <dbReference type="Proteomes" id="UP000178448"/>
    </source>
</evidence>
<evidence type="ECO:0008006" key="3">
    <source>
        <dbReference type="Google" id="ProtNLM"/>
    </source>
</evidence>
<dbReference type="STRING" id="1798374.A2Z33_07470"/>
<dbReference type="Proteomes" id="UP000178448">
    <property type="component" value="Unassembled WGS sequence"/>
</dbReference>
<protein>
    <recommendedName>
        <fullName evidence="3">Maf-like protein</fullName>
    </recommendedName>
</protein>
<reference evidence="1 2" key="1">
    <citation type="journal article" date="2016" name="Nat. Commun.">
        <title>Thousands of microbial genomes shed light on interconnected biogeochemical processes in an aquifer system.</title>
        <authorList>
            <person name="Anantharaman K."/>
            <person name="Brown C.T."/>
            <person name="Hug L.A."/>
            <person name="Sharon I."/>
            <person name="Castelle C.J."/>
            <person name="Probst A.J."/>
            <person name="Thomas B.C."/>
            <person name="Singh A."/>
            <person name="Wilkins M.J."/>
            <person name="Karaoz U."/>
            <person name="Brodie E.L."/>
            <person name="Williams K.H."/>
            <person name="Hubbard S.S."/>
            <person name="Banfield J.F."/>
        </authorList>
    </citation>
    <scope>NUCLEOTIDE SEQUENCE [LARGE SCALE GENOMIC DNA]</scope>
</reference>
<proteinExistence type="predicted"/>
<organism evidence="1 2">
    <name type="scientific">Candidatus Gottesmanbacteria bacterium RBG_16_52_11</name>
    <dbReference type="NCBI Taxonomy" id="1798374"/>
    <lineage>
        <taxon>Bacteria</taxon>
        <taxon>Candidatus Gottesmaniibacteriota</taxon>
    </lineage>
</organism>
<name>A0A1F5YND1_9BACT</name>
<dbReference type="SUPFAM" id="SSF52309">
    <property type="entry name" value="N-(deoxy)ribosyltransferase-like"/>
    <property type="match status" value="1"/>
</dbReference>
<comment type="caution">
    <text evidence="1">The sequence shown here is derived from an EMBL/GenBank/DDBJ whole genome shotgun (WGS) entry which is preliminary data.</text>
</comment>
<accession>A0A1F5YND1</accession>
<gene>
    <name evidence="1" type="ORF">A2Z33_07470</name>
</gene>
<dbReference type="Gene3D" id="3.40.50.450">
    <property type="match status" value="1"/>
</dbReference>